<dbReference type="GO" id="GO:0004803">
    <property type="term" value="F:transposase activity"/>
    <property type="evidence" value="ECO:0007669"/>
    <property type="project" value="InterPro"/>
</dbReference>
<dbReference type="SUPFAM" id="SSF46689">
    <property type="entry name" value="Homeodomain-like"/>
    <property type="match status" value="1"/>
</dbReference>
<dbReference type="Pfam" id="PF01527">
    <property type="entry name" value="HTH_Tnp_1"/>
    <property type="match status" value="1"/>
</dbReference>
<keyword evidence="2" id="KW-1185">Reference proteome</keyword>
<dbReference type="InterPro" id="IPR009057">
    <property type="entry name" value="Homeodomain-like_sf"/>
</dbReference>
<evidence type="ECO:0000313" key="1">
    <source>
        <dbReference type="EMBL" id="QTD54232.1"/>
    </source>
</evidence>
<name>A0A8A4TZ59_SULCO</name>
<protein>
    <submittedName>
        <fullName evidence="1">Transposase</fullName>
    </submittedName>
</protein>
<gene>
    <name evidence="1" type="ORF">J3U87_17445</name>
</gene>
<dbReference type="Proteomes" id="UP000663929">
    <property type="component" value="Chromosome"/>
</dbReference>
<sequence length="54" mass="6284">MNRYTEGQKEATLQRMVPPQNQPVKQISEEMGIPVATLYLWRRKAQDEGIALRI</sequence>
<accession>A0A8A4TZ59</accession>
<dbReference type="GO" id="GO:0003677">
    <property type="term" value="F:DNA binding"/>
    <property type="evidence" value="ECO:0007669"/>
    <property type="project" value="InterPro"/>
</dbReference>
<dbReference type="InterPro" id="IPR002514">
    <property type="entry name" value="Transposase_8"/>
</dbReference>
<dbReference type="KEGG" id="scor:J3U87_17445"/>
<dbReference type="EMBL" id="CP071793">
    <property type="protein sequence ID" value="QTD54232.1"/>
    <property type="molecule type" value="Genomic_DNA"/>
</dbReference>
<evidence type="ECO:0000313" key="2">
    <source>
        <dbReference type="Proteomes" id="UP000663929"/>
    </source>
</evidence>
<dbReference type="AlphaFoldDB" id="A0A8A4TZ59"/>
<organism evidence="1 2">
    <name type="scientific">Sulfidibacter corallicola</name>
    <dbReference type="NCBI Taxonomy" id="2818388"/>
    <lineage>
        <taxon>Bacteria</taxon>
        <taxon>Pseudomonadati</taxon>
        <taxon>Acidobacteriota</taxon>
        <taxon>Holophagae</taxon>
        <taxon>Acanthopleuribacterales</taxon>
        <taxon>Acanthopleuribacteraceae</taxon>
        <taxon>Sulfidibacter</taxon>
    </lineage>
</organism>
<dbReference type="GO" id="GO:0006313">
    <property type="term" value="P:DNA transposition"/>
    <property type="evidence" value="ECO:0007669"/>
    <property type="project" value="InterPro"/>
</dbReference>
<reference evidence="1" key="1">
    <citation type="submission" date="2021-03" db="EMBL/GenBank/DDBJ databases">
        <title>Acanthopleuribacteraceae sp. M133.</title>
        <authorList>
            <person name="Wang G."/>
        </authorList>
    </citation>
    <scope>NUCLEOTIDE SEQUENCE</scope>
    <source>
        <strain evidence="1">M133</strain>
    </source>
</reference>
<proteinExistence type="predicted"/>
<dbReference type="RefSeq" id="WP_237384329.1">
    <property type="nucleotide sequence ID" value="NZ_CP071793.1"/>
</dbReference>